<organism evidence="3 4">
    <name type="scientific">Thiohalorhabdus methylotrophus</name>
    <dbReference type="NCBI Taxonomy" id="3242694"/>
    <lineage>
        <taxon>Bacteria</taxon>
        <taxon>Pseudomonadati</taxon>
        <taxon>Pseudomonadota</taxon>
        <taxon>Gammaproteobacteria</taxon>
        <taxon>Thiohalorhabdales</taxon>
        <taxon>Thiohalorhabdaceae</taxon>
        <taxon>Thiohalorhabdus</taxon>
    </lineage>
</organism>
<feature type="compositionally biased region" description="Basic and acidic residues" evidence="1">
    <location>
        <begin position="60"/>
        <end position="85"/>
    </location>
</feature>
<accession>A0ABV4TY28</accession>
<keyword evidence="2" id="KW-0472">Membrane</keyword>
<evidence type="ECO:0000313" key="3">
    <source>
        <dbReference type="EMBL" id="MFA9461475.1"/>
    </source>
</evidence>
<keyword evidence="4" id="KW-1185">Reference proteome</keyword>
<evidence type="ECO:0000256" key="2">
    <source>
        <dbReference type="SAM" id="Phobius"/>
    </source>
</evidence>
<protein>
    <submittedName>
        <fullName evidence="3">Uncharacterized protein</fullName>
    </submittedName>
</protein>
<sequence>MSGIVDFLILVLLAVLVVFEILRPRRVRGLLDEVDRRTEAATAALDSAQRRLEGAVQELAVERSRQEREGRQEGSEPETAERERPAPATRRRASAAARYRREAEGGTSGPGERPDEDESEEVRSLREEVAARLERSSSGRSHRERRLLGELQDILDMDAGPDRDSREKSLYEALQRAMEEPAPRRPSSVPEEEHELIEKLRRNA</sequence>
<feature type="compositionally biased region" description="Basic and acidic residues" evidence="1">
    <location>
        <begin position="160"/>
        <end position="170"/>
    </location>
</feature>
<dbReference type="EMBL" id="JBGUAW010000007">
    <property type="protein sequence ID" value="MFA9461475.1"/>
    <property type="molecule type" value="Genomic_DNA"/>
</dbReference>
<dbReference type="Proteomes" id="UP001575181">
    <property type="component" value="Unassembled WGS sequence"/>
</dbReference>
<proteinExistence type="predicted"/>
<dbReference type="RefSeq" id="WP_373656262.1">
    <property type="nucleotide sequence ID" value="NZ_JBGUAW010000007.1"/>
</dbReference>
<evidence type="ECO:0000313" key="4">
    <source>
        <dbReference type="Proteomes" id="UP001575181"/>
    </source>
</evidence>
<keyword evidence="2" id="KW-0812">Transmembrane</keyword>
<feature type="transmembrane region" description="Helical" evidence="2">
    <location>
        <begin position="6"/>
        <end position="22"/>
    </location>
</feature>
<evidence type="ECO:0000256" key="1">
    <source>
        <dbReference type="SAM" id="MobiDB-lite"/>
    </source>
</evidence>
<feature type="region of interest" description="Disordered" evidence="1">
    <location>
        <begin position="57"/>
        <end position="204"/>
    </location>
</feature>
<comment type="caution">
    <text evidence="3">The sequence shown here is derived from an EMBL/GenBank/DDBJ whole genome shotgun (WGS) entry which is preliminary data.</text>
</comment>
<feature type="compositionally biased region" description="Basic and acidic residues" evidence="1">
    <location>
        <begin position="121"/>
        <end position="137"/>
    </location>
</feature>
<name>A0ABV4TY28_9GAMM</name>
<keyword evidence="2" id="KW-1133">Transmembrane helix</keyword>
<reference evidence="3 4" key="1">
    <citation type="submission" date="2024-08" db="EMBL/GenBank/DDBJ databases">
        <title>Whole-genome sequencing of halo(alkali)philic microorganisms from hypersaline lakes.</title>
        <authorList>
            <person name="Sorokin D.Y."/>
            <person name="Merkel A.Y."/>
            <person name="Messina E."/>
            <person name="Yakimov M."/>
        </authorList>
    </citation>
    <scope>NUCLEOTIDE SEQUENCE [LARGE SCALE GENOMIC DNA]</scope>
    <source>
        <strain evidence="3 4">Cl-TMA</strain>
    </source>
</reference>
<gene>
    <name evidence="3" type="ORF">ACERLL_11625</name>
</gene>